<dbReference type="GO" id="GO:0005634">
    <property type="term" value="C:nucleus"/>
    <property type="evidence" value="ECO:0007669"/>
    <property type="project" value="TreeGrafter"/>
</dbReference>
<dbReference type="Gene3D" id="3.30.1370.110">
    <property type="match status" value="1"/>
</dbReference>
<dbReference type="InterPro" id="IPR036063">
    <property type="entry name" value="Smr_dom_sf"/>
</dbReference>
<dbReference type="SUPFAM" id="SSF160443">
    <property type="entry name" value="SMR domain-like"/>
    <property type="match status" value="1"/>
</dbReference>
<organism evidence="4 5">
    <name type="scientific">Colletotrichum lupini</name>
    <dbReference type="NCBI Taxonomy" id="145971"/>
    <lineage>
        <taxon>Eukaryota</taxon>
        <taxon>Fungi</taxon>
        <taxon>Dikarya</taxon>
        <taxon>Ascomycota</taxon>
        <taxon>Pezizomycotina</taxon>
        <taxon>Sordariomycetes</taxon>
        <taxon>Hypocreomycetidae</taxon>
        <taxon>Glomerellales</taxon>
        <taxon>Glomerellaceae</taxon>
        <taxon>Colletotrichum</taxon>
        <taxon>Colletotrichum acutatum species complex</taxon>
    </lineage>
</organism>
<dbReference type="Proteomes" id="UP000830671">
    <property type="component" value="Chromosome 1"/>
</dbReference>
<accession>A0A9Q8W8L5</accession>
<dbReference type="PANTHER" id="PTHR46535:SF1">
    <property type="entry name" value="NEDD4-BINDING PROTEIN 2"/>
    <property type="match status" value="1"/>
</dbReference>
<dbReference type="PANTHER" id="PTHR46535">
    <property type="entry name" value="NEDD4-BINDING PROTEIN 2"/>
    <property type="match status" value="1"/>
</dbReference>
<feature type="region of interest" description="Disordered" evidence="1">
    <location>
        <begin position="412"/>
        <end position="451"/>
    </location>
</feature>
<dbReference type="RefSeq" id="XP_049135266.1">
    <property type="nucleotide sequence ID" value="XM_049279309.1"/>
</dbReference>
<dbReference type="InterPro" id="IPR002625">
    <property type="entry name" value="Smr_dom"/>
</dbReference>
<evidence type="ECO:0000313" key="4">
    <source>
        <dbReference type="EMBL" id="UQC73612.1"/>
    </source>
</evidence>
<dbReference type="AlphaFoldDB" id="A0A9Q8W8L5"/>
<feature type="domain" description="Smr" evidence="2">
    <location>
        <begin position="690"/>
        <end position="758"/>
    </location>
</feature>
<dbReference type="CDD" id="cd14279">
    <property type="entry name" value="CUE"/>
    <property type="match status" value="1"/>
</dbReference>
<reference evidence="4" key="1">
    <citation type="journal article" date="2021" name="Mol. Plant Microbe Interact.">
        <title>Complete Genome Sequence of the Plant-Pathogenic Fungus Colletotrichum lupini.</title>
        <authorList>
            <person name="Baroncelli R."/>
            <person name="Pensec F."/>
            <person name="Da Lio D."/>
            <person name="Boufleur T."/>
            <person name="Vicente I."/>
            <person name="Sarrocco S."/>
            <person name="Picot A."/>
            <person name="Baraldi E."/>
            <person name="Sukno S."/>
            <person name="Thon M."/>
            <person name="Le Floch G."/>
        </authorList>
    </citation>
    <scope>NUCLEOTIDE SEQUENCE</scope>
    <source>
        <strain evidence="4">IMI 504893</strain>
    </source>
</reference>
<dbReference type="KEGG" id="clup:CLUP02_00257"/>
<protein>
    <submittedName>
        <fullName evidence="4">Smr domain-containing protein</fullName>
    </submittedName>
</protein>
<dbReference type="EMBL" id="CP019471">
    <property type="protein sequence ID" value="UQC73612.1"/>
    <property type="molecule type" value="Genomic_DNA"/>
</dbReference>
<feature type="domain" description="CUE" evidence="3">
    <location>
        <begin position="355"/>
        <end position="398"/>
    </location>
</feature>
<name>A0A9Q8W8L5_9PEZI</name>
<feature type="compositionally biased region" description="Basic residues" evidence="1">
    <location>
        <begin position="422"/>
        <end position="434"/>
    </location>
</feature>
<dbReference type="InterPro" id="IPR003892">
    <property type="entry name" value="CUE"/>
</dbReference>
<evidence type="ECO:0000259" key="3">
    <source>
        <dbReference type="PROSITE" id="PS51140"/>
    </source>
</evidence>
<sequence length="1018" mass="111691">MPFSCGNVRGASVNNASRETRMEHRIPLPTSNILLFRGVPFLVADQAGANRTPDPASGREPLARAYPKDGPLMSCHGLEGMKSSVEVRIEDVRCTECPKMVGYPDGGMFLHQPHDPMLRFRFPQPRPQSHIPIGVDKQRLFNHSLAFEHPSAKDSPLQKPTSTTTTKKRPACVITTIASSARLFATRLLAHSTVATQLISVLACNYCCLSDSLDRLGLLVVLTTRDLVAKYLFAAFPSSMTNDLVAEFPLLDPTVVIAIASEIDLEDASQLTDVRGMLQSIEQNVLVEEASGFNASGVPDTISSGDGGVDARDSSTVSEGLQPRDSDSSGTRLTSPPPSEPDYDVPRIATFDGDSDQEKLLQLQDMFSDLKPHDVSFALKKAKGDFQAALETLLNIQYLESIGERPKGIDGFADSGLSQKASGKKKAKGKKRKDLRTDLSSSSSSINETSPVIDENERVEKILFIVEKLDLPFDEVSDVFDARKGSTELTIIEFLDRFVKQGVGAWTGEDEHRKQYIQELKKQFRHIPEQYLSPLDEVTRSDHQWTEEVATLLNRYYGKLPAKRLDINYKLAPLTTEELEGSSDGWQKVASPKTSLMLPIGRPLNSPVLLNSPSSGPRTYQQAMDTAGMYREASSHSYTTAGQVYKKGHLYRQAAGYYADRGREEARSFAKAKSVAADIHVSSTSSGKSIDLHGVEVADGVRIARERVWDWWNGLGEYRARKAAEGFTIVTGRGLHSAGGVSRLRQGVIAALVNDGWKVSIETGSYRMALACVNLASLGPASRASDASEQAPALSNCPETCIAVARIVNRAFERANNIGRILGEDDIPLEISTQCTAQLPSRRMFDHEVLLDMSMFDFKQFKPLAYAYLSVPSTPEDGTLVRFATITTVTVTTSKPKPDPNDTKTTDTCQSFSKEKIRIAPPLGVSLHPVKVDLQAPEFRTTSVDERLGDPAWRSRGVPPRLSGPFVAIGEECGRGSVCWLEGWEPSWVRVRFQGVLTLTGVHPTISLGYGSVCMLWF</sequence>
<dbReference type="GO" id="GO:0004519">
    <property type="term" value="F:endonuclease activity"/>
    <property type="evidence" value="ECO:0007669"/>
    <property type="project" value="TreeGrafter"/>
</dbReference>
<feature type="region of interest" description="Disordered" evidence="1">
    <location>
        <begin position="297"/>
        <end position="350"/>
    </location>
</feature>
<dbReference type="GO" id="GO:0043130">
    <property type="term" value="F:ubiquitin binding"/>
    <property type="evidence" value="ECO:0007669"/>
    <property type="project" value="InterPro"/>
</dbReference>
<evidence type="ECO:0000313" key="5">
    <source>
        <dbReference type="Proteomes" id="UP000830671"/>
    </source>
</evidence>
<evidence type="ECO:0000259" key="2">
    <source>
        <dbReference type="PROSITE" id="PS50828"/>
    </source>
</evidence>
<gene>
    <name evidence="4" type="ORF">CLUP02_00257</name>
</gene>
<keyword evidence="5" id="KW-1185">Reference proteome</keyword>
<dbReference type="PROSITE" id="PS51140">
    <property type="entry name" value="CUE"/>
    <property type="match status" value="1"/>
</dbReference>
<dbReference type="PROSITE" id="PS50828">
    <property type="entry name" value="SMR"/>
    <property type="match status" value="1"/>
</dbReference>
<dbReference type="InterPro" id="IPR052772">
    <property type="entry name" value="Endo/PolyKinase_Domain-Protein"/>
</dbReference>
<evidence type="ECO:0000256" key="1">
    <source>
        <dbReference type="SAM" id="MobiDB-lite"/>
    </source>
</evidence>
<dbReference type="GeneID" id="73334319"/>
<proteinExistence type="predicted"/>